<feature type="region of interest" description="Disordered" evidence="8">
    <location>
        <begin position="1"/>
        <end position="37"/>
    </location>
</feature>
<dbReference type="Proteomes" id="UP001526201">
    <property type="component" value="Unassembled WGS sequence"/>
</dbReference>
<dbReference type="EMBL" id="JACKTY010000052">
    <property type="protein sequence ID" value="MCV7230743.1"/>
    <property type="molecule type" value="Genomic_DNA"/>
</dbReference>
<comment type="pathway">
    <text evidence="2">Isoprenoid biosynthesis.</text>
</comment>
<comment type="cofactor">
    <cofactor evidence="1">
        <name>Mg(2+)</name>
        <dbReference type="ChEBI" id="CHEBI:18420"/>
    </cofactor>
</comment>
<gene>
    <name evidence="9" type="ORF">H7J73_32540</name>
</gene>
<keyword evidence="10" id="KW-1185">Reference proteome</keyword>
<name>A0ABT3CMI8_9MYCO</name>
<keyword evidence="6" id="KW-0460">Magnesium</keyword>
<evidence type="ECO:0000256" key="8">
    <source>
        <dbReference type="SAM" id="MobiDB-lite"/>
    </source>
</evidence>
<sequence length="409" mass="44479">MRWLRRRWRSPRRPWDSHDAFGAGQAKESQVNRGNGTTRELTTAHQHVGAHRGGAHPVFDAHWLGGVRAAVRAHLNDFVEQQCLPDLGGTGVDTASEVLSRFVDGGKFVRSTFMYLGWLCGAQEDDAALRAATSLELLHAFALMQDDVMDESALRRGRPAAHVLFGQWHRHRGLPGSSERFGESAAILLGDLCLVWAEKALRTSGIGADALVRVWPRYDDMRIELAIGQFADLVNDSPSFPTFDEVLDVLRRKSGNYTVRRPLEIGAAMAGCSSEVIDALGGYGAVIGEAFQLRDDVLAISGSPLVTGKPVTTDLAAQKATSVVVAAYQLADSTLRRQLTELMSSPAPGPAETERWRALIIASGAVQWIEQLIHERLAAALRCLDATGIPQNTRAALEDMAVVCTERAA</sequence>
<dbReference type="SFLD" id="SFLDS00005">
    <property type="entry name" value="Isoprenoid_Synthase_Type_I"/>
    <property type="match status" value="1"/>
</dbReference>
<dbReference type="PROSITE" id="PS00723">
    <property type="entry name" value="POLYPRENYL_SYNTHASE_1"/>
    <property type="match status" value="1"/>
</dbReference>
<organism evidence="9 10">
    <name type="scientific">Mycolicibacterium komossense</name>
    <dbReference type="NCBI Taxonomy" id="1779"/>
    <lineage>
        <taxon>Bacteria</taxon>
        <taxon>Bacillati</taxon>
        <taxon>Actinomycetota</taxon>
        <taxon>Actinomycetes</taxon>
        <taxon>Mycobacteriales</taxon>
        <taxon>Mycobacteriaceae</taxon>
        <taxon>Mycolicibacterium</taxon>
    </lineage>
</organism>
<evidence type="ECO:0000256" key="4">
    <source>
        <dbReference type="ARBA" id="ARBA00022679"/>
    </source>
</evidence>
<evidence type="ECO:0000256" key="3">
    <source>
        <dbReference type="ARBA" id="ARBA00006706"/>
    </source>
</evidence>
<evidence type="ECO:0000256" key="6">
    <source>
        <dbReference type="ARBA" id="ARBA00022842"/>
    </source>
</evidence>
<dbReference type="InterPro" id="IPR000092">
    <property type="entry name" value="Polyprenyl_synt"/>
</dbReference>
<dbReference type="Pfam" id="PF00348">
    <property type="entry name" value="polyprenyl_synt"/>
    <property type="match status" value="1"/>
</dbReference>
<evidence type="ECO:0000256" key="1">
    <source>
        <dbReference type="ARBA" id="ARBA00001946"/>
    </source>
</evidence>
<comment type="similarity">
    <text evidence="3 7">Belongs to the FPP/GGPP synthase family.</text>
</comment>
<protein>
    <submittedName>
        <fullName evidence="9">Polyprenyl synthetase family protein</fullName>
    </submittedName>
</protein>
<feature type="compositionally biased region" description="Polar residues" evidence="8">
    <location>
        <begin position="27"/>
        <end position="37"/>
    </location>
</feature>
<feature type="compositionally biased region" description="Basic residues" evidence="8">
    <location>
        <begin position="1"/>
        <end position="12"/>
    </location>
</feature>
<evidence type="ECO:0000256" key="7">
    <source>
        <dbReference type="RuleBase" id="RU004466"/>
    </source>
</evidence>
<comment type="caution">
    <text evidence="9">The sequence shown here is derived from an EMBL/GenBank/DDBJ whole genome shotgun (WGS) entry which is preliminary data.</text>
</comment>
<dbReference type="InterPro" id="IPR033749">
    <property type="entry name" value="Polyprenyl_synt_CS"/>
</dbReference>
<proteinExistence type="inferred from homology"/>
<evidence type="ECO:0000256" key="5">
    <source>
        <dbReference type="ARBA" id="ARBA00022723"/>
    </source>
</evidence>
<keyword evidence="5" id="KW-0479">Metal-binding</keyword>
<dbReference type="SUPFAM" id="SSF48576">
    <property type="entry name" value="Terpenoid synthases"/>
    <property type="match status" value="1"/>
</dbReference>
<keyword evidence="4 7" id="KW-0808">Transferase</keyword>
<dbReference type="Gene3D" id="1.10.600.10">
    <property type="entry name" value="Farnesyl Diphosphate Synthase"/>
    <property type="match status" value="1"/>
</dbReference>
<evidence type="ECO:0000313" key="10">
    <source>
        <dbReference type="Proteomes" id="UP001526201"/>
    </source>
</evidence>
<accession>A0ABT3CMI8</accession>
<dbReference type="PANTHER" id="PTHR12001:SF85">
    <property type="entry name" value="SHORT CHAIN ISOPRENYL DIPHOSPHATE SYNTHASE"/>
    <property type="match status" value="1"/>
</dbReference>
<dbReference type="CDD" id="cd00685">
    <property type="entry name" value="Trans_IPPS_HT"/>
    <property type="match status" value="1"/>
</dbReference>
<evidence type="ECO:0000313" key="9">
    <source>
        <dbReference type="EMBL" id="MCV7230743.1"/>
    </source>
</evidence>
<reference evidence="9 10" key="1">
    <citation type="journal article" date="2022" name="BMC Genomics">
        <title>Comparative genome analysis of mycobacteria focusing on tRNA and non-coding RNA.</title>
        <authorList>
            <person name="Behra P.R.K."/>
            <person name="Pettersson B.M.F."/>
            <person name="Ramesh M."/>
            <person name="Das S."/>
            <person name="Dasgupta S."/>
            <person name="Kirsebom L.A."/>
        </authorList>
    </citation>
    <scope>NUCLEOTIDE SEQUENCE [LARGE SCALE GENOMIC DNA]</scope>
    <source>
        <strain evidence="9 10">DSM 44078</strain>
    </source>
</reference>
<dbReference type="InterPro" id="IPR008949">
    <property type="entry name" value="Isoprenoid_synthase_dom_sf"/>
</dbReference>
<evidence type="ECO:0000256" key="2">
    <source>
        <dbReference type="ARBA" id="ARBA00005128"/>
    </source>
</evidence>
<dbReference type="PANTHER" id="PTHR12001">
    <property type="entry name" value="GERANYLGERANYL PYROPHOSPHATE SYNTHASE"/>
    <property type="match status" value="1"/>
</dbReference>